<dbReference type="OrthoDB" id="9799337at2"/>
<dbReference type="InterPro" id="IPR027417">
    <property type="entry name" value="P-loop_NTPase"/>
</dbReference>
<organism evidence="6 7">
    <name type="scientific">Hydrogenispora ethanolica</name>
    <dbReference type="NCBI Taxonomy" id="1082276"/>
    <lineage>
        <taxon>Bacteria</taxon>
        <taxon>Bacillati</taxon>
        <taxon>Bacillota</taxon>
        <taxon>Hydrogenispora</taxon>
    </lineage>
</organism>
<dbReference type="CDD" id="cd03214">
    <property type="entry name" value="ABC_Iron-Siderophores_B12_Hemin"/>
    <property type="match status" value="1"/>
</dbReference>
<evidence type="ECO:0000313" key="6">
    <source>
        <dbReference type="EMBL" id="TCL68477.1"/>
    </source>
</evidence>
<accession>A0A4V2QEL3</accession>
<dbReference type="EMBL" id="SLUN01000013">
    <property type="protein sequence ID" value="TCL68477.1"/>
    <property type="molecule type" value="Genomic_DNA"/>
</dbReference>
<dbReference type="Proteomes" id="UP000295008">
    <property type="component" value="Unassembled WGS sequence"/>
</dbReference>
<dbReference type="InterPro" id="IPR003593">
    <property type="entry name" value="AAA+_ATPase"/>
</dbReference>
<feature type="domain" description="ABC transporter" evidence="5">
    <location>
        <begin position="4"/>
        <end position="240"/>
    </location>
</feature>
<evidence type="ECO:0000256" key="4">
    <source>
        <dbReference type="ARBA" id="ARBA00022967"/>
    </source>
</evidence>
<evidence type="ECO:0000256" key="3">
    <source>
        <dbReference type="ARBA" id="ARBA00022840"/>
    </source>
</evidence>
<dbReference type="PANTHER" id="PTHR42794:SF1">
    <property type="entry name" value="HEMIN IMPORT ATP-BINDING PROTEIN HMUV"/>
    <property type="match status" value="1"/>
</dbReference>
<proteinExistence type="predicted"/>
<evidence type="ECO:0000256" key="1">
    <source>
        <dbReference type="ARBA" id="ARBA00022448"/>
    </source>
</evidence>
<keyword evidence="4" id="KW-1278">Translocase</keyword>
<dbReference type="PANTHER" id="PTHR42794">
    <property type="entry name" value="HEMIN IMPORT ATP-BINDING PROTEIN HMUV"/>
    <property type="match status" value="1"/>
</dbReference>
<evidence type="ECO:0000259" key="5">
    <source>
        <dbReference type="PROSITE" id="PS50893"/>
    </source>
</evidence>
<evidence type="ECO:0000313" key="7">
    <source>
        <dbReference type="Proteomes" id="UP000295008"/>
    </source>
</evidence>
<keyword evidence="3 6" id="KW-0067">ATP-binding</keyword>
<keyword evidence="7" id="KW-1185">Reference proteome</keyword>
<dbReference type="GO" id="GO:0005524">
    <property type="term" value="F:ATP binding"/>
    <property type="evidence" value="ECO:0007669"/>
    <property type="project" value="UniProtKB-KW"/>
</dbReference>
<dbReference type="RefSeq" id="WP_132014467.1">
    <property type="nucleotide sequence ID" value="NZ_SLUN01000013.1"/>
</dbReference>
<dbReference type="Gene3D" id="3.40.50.300">
    <property type="entry name" value="P-loop containing nucleotide triphosphate hydrolases"/>
    <property type="match status" value="1"/>
</dbReference>
<dbReference type="SUPFAM" id="SSF52540">
    <property type="entry name" value="P-loop containing nucleoside triphosphate hydrolases"/>
    <property type="match status" value="1"/>
</dbReference>
<dbReference type="GO" id="GO:0016887">
    <property type="term" value="F:ATP hydrolysis activity"/>
    <property type="evidence" value="ECO:0007669"/>
    <property type="project" value="InterPro"/>
</dbReference>
<dbReference type="FunFam" id="3.40.50.300:FF:000134">
    <property type="entry name" value="Iron-enterobactin ABC transporter ATP-binding protein"/>
    <property type="match status" value="1"/>
</dbReference>
<dbReference type="AlphaFoldDB" id="A0A4V2QEL3"/>
<dbReference type="Pfam" id="PF00005">
    <property type="entry name" value="ABC_tran"/>
    <property type="match status" value="1"/>
</dbReference>
<dbReference type="PROSITE" id="PS50893">
    <property type="entry name" value="ABC_TRANSPORTER_2"/>
    <property type="match status" value="1"/>
</dbReference>
<reference evidence="6 7" key="1">
    <citation type="submission" date="2019-03" db="EMBL/GenBank/DDBJ databases">
        <title>Genomic Encyclopedia of Type Strains, Phase IV (KMG-IV): sequencing the most valuable type-strain genomes for metagenomic binning, comparative biology and taxonomic classification.</title>
        <authorList>
            <person name="Goeker M."/>
        </authorList>
    </citation>
    <scope>NUCLEOTIDE SEQUENCE [LARGE SCALE GENOMIC DNA]</scope>
    <source>
        <strain evidence="6 7">LX-B</strain>
    </source>
</reference>
<comment type="caution">
    <text evidence="6">The sequence shown here is derived from an EMBL/GenBank/DDBJ whole genome shotgun (WGS) entry which is preliminary data.</text>
</comment>
<gene>
    <name evidence="6" type="ORF">EDC14_101317</name>
</gene>
<evidence type="ECO:0000256" key="2">
    <source>
        <dbReference type="ARBA" id="ARBA00022741"/>
    </source>
</evidence>
<name>A0A4V2QEL3_HYDET</name>
<dbReference type="InterPro" id="IPR003439">
    <property type="entry name" value="ABC_transporter-like_ATP-bd"/>
</dbReference>
<dbReference type="SMART" id="SM00382">
    <property type="entry name" value="AAA"/>
    <property type="match status" value="1"/>
</dbReference>
<keyword evidence="2" id="KW-0547">Nucleotide-binding</keyword>
<keyword evidence="1" id="KW-0813">Transport</keyword>
<protein>
    <submittedName>
        <fullName evidence="6">Iron complex transport system ATP-binding protein</fullName>
    </submittedName>
</protein>
<sequence length="403" mass="43692">MSVLETRGLSAGYGKKVIAAAVNIAARRGQMVALLGPNGTGKTTLLATLAGLLRPLAGTVLVNGRDFASYSRLEMARQVAVVLTDRIEPGLLTAYDVVASGRYPHTDLFQRLGPADRQQIRRTMAWVSVESLTDRPFGQLSDGEKQKVLLARALVQEPQLILLDEPTGFLDPRNRMEFMSLLARLTRERGLTVLLSLHDVELALKYCQWVLLIRDGRIMAEGLAELVLTAANLRRLYGLAGTDYNELLGTWEMANDRPPELFVVGGGGSGTALYRLLTKYGYGLGSGVLHRNDLDYQAGRSMGIRLIAEEPFEPIGAAALAAARTELASAKAVLDAGFPVGSANRPNLDLIRDSLHSGKKVFSLRPAPESEGLYGAPAAAISHCGDLLELVERLNKFRDEMGE</sequence>